<dbReference type="InterPro" id="IPR043128">
    <property type="entry name" value="Rev_trsase/Diguanyl_cyclase"/>
</dbReference>
<dbReference type="PROSITE" id="PS50883">
    <property type="entry name" value="EAL"/>
    <property type="match status" value="1"/>
</dbReference>
<evidence type="ECO:0000313" key="3">
    <source>
        <dbReference type="EMBL" id="MUH72883.1"/>
    </source>
</evidence>
<dbReference type="NCBIfam" id="TIGR00254">
    <property type="entry name" value="GGDEF"/>
    <property type="match status" value="1"/>
</dbReference>
<dbReference type="CDD" id="cd01948">
    <property type="entry name" value="EAL"/>
    <property type="match status" value="1"/>
</dbReference>
<reference evidence="3 4" key="1">
    <citation type="submission" date="2019-11" db="EMBL/GenBank/DDBJ databases">
        <title>P. haliotis isolates from Z. marina roots.</title>
        <authorList>
            <person name="Cohen M."/>
            <person name="Jospin G."/>
            <person name="Eisen J.A."/>
            <person name="Coil D.A."/>
        </authorList>
    </citation>
    <scope>NUCLEOTIDE SEQUENCE [LARGE SCALE GENOMIC DNA]</scope>
    <source>
        <strain evidence="3 4">UCD-MCMsp1aY</strain>
    </source>
</reference>
<dbReference type="SMART" id="SM00052">
    <property type="entry name" value="EAL"/>
    <property type="match status" value="1"/>
</dbReference>
<dbReference type="SUPFAM" id="SSF141868">
    <property type="entry name" value="EAL domain-like"/>
    <property type="match status" value="1"/>
</dbReference>
<dbReference type="InterPro" id="IPR000160">
    <property type="entry name" value="GGDEF_dom"/>
</dbReference>
<dbReference type="AlphaFoldDB" id="A0A6N8F8Y9"/>
<dbReference type="InterPro" id="IPR035919">
    <property type="entry name" value="EAL_sf"/>
</dbReference>
<dbReference type="GO" id="GO:0071111">
    <property type="term" value="F:cyclic-guanylate-specific phosphodiesterase activity"/>
    <property type="evidence" value="ECO:0007669"/>
    <property type="project" value="InterPro"/>
</dbReference>
<dbReference type="InterPro" id="IPR001633">
    <property type="entry name" value="EAL_dom"/>
</dbReference>
<dbReference type="EMBL" id="WOCD01000003">
    <property type="protein sequence ID" value="MUH72883.1"/>
    <property type="molecule type" value="Genomic_DNA"/>
</dbReference>
<dbReference type="OrthoDB" id="9813903at2"/>
<dbReference type="PANTHER" id="PTHR33121:SF19">
    <property type="entry name" value="CYCLIC DI-GMP PHOSPHODIESTERASE PA2567"/>
    <property type="match status" value="1"/>
</dbReference>
<dbReference type="PROSITE" id="PS50887">
    <property type="entry name" value="GGDEF"/>
    <property type="match status" value="1"/>
</dbReference>
<keyword evidence="4" id="KW-1185">Reference proteome</keyword>
<protein>
    <submittedName>
        <fullName evidence="3">EAL domain-containing protein</fullName>
    </submittedName>
</protein>
<comment type="caution">
    <text evidence="3">The sequence shown here is derived from an EMBL/GenBank/DDBJ whole genome shotgun (WGS) entry which is preliminary data.</text>
</comment>
<organism evidence="3 4">
    <name type="scientific">Psychrosphaera haliotis</name>
    <dbReference type="NCBI Taxonomy" id="555083"/>
    <lineage>
        <taxon>Bacteria</taxon>
        <taxon>Pseudomonadati</taxon>
        <taxon>Pseudomonadota</taxon>
        <taxon>Gammaproteobacteria</taxon>
        <taxon>Alteromonadales</taxon>
        <taxon>Pseudoalteromonadaceae</taxon>
        <taxon>Psychrosphaera</taxon>
    </lineage>
</organism>
<accession>A0A6N8F8Y9</accession>
<dbReference type="Proteomes" id="UP000439994">
    <property type="component" value="Unassembled WGS sequence"/>
</dbReference>
<dbReference type="Pfam" id="PF00563">
    <property type="entry name" value="EAL"/>
    <property type="match status" value="1"/>
</dbReference>
<dbReference type="CDD" id="cd01949">
    <property type="entry name" value="GGDEF"/>
    <property type="match status" value="1"/>
</dbReference>
<proteinExistence type="predicted"/>
<dbReference type="InterPro" id="IPR029787">
    <property type="entry name" value="Nucleotide_cyclase"/>
</dbReference>
<feature type="domain" description="GGDEF" evidence="2">
    <location>
        <begin position="137"/>
        <end position="264"/>
    </location>
</feature>
<dbReference type="Gene3D" id="3.30.70.270">
    <property type="match status" value="1"/>
</dbReference>
<evidence type="ECO:0000259" key="2">
    <source>
        <dbReference type="PROSITE" id="PS50887"/>
    </source>
</evidence>
<evidence type="ECO:0000259" key="1">
    <source>
        <dbReference type="PROSITE" id="PS50883"/>
    </source>
</evidence>
<name>A0A6N8F8Y9_9GAMM</name>
<gene>
    <name evidence="3" type="ORF">GNP35_10455</name>
</gene>
<evidence type="ECO:0000313" key="4">
    <source>
        <dbReference type="Proteomes" id="UP000439994"/>
    </source>
</evidence>
<feature type="domain" description="EAL" evidence="1">
    <location>
        <begin position="273"/>
        <end position="526"/>
    </location>
</feature>
<dbReference type="SUPFAM" id="SSF55073">
    <property type="entry name" value="Nucleotide cyclase"/>
    <property type="match status" value="1"/>
</dbReference>
<dbReference type="SMART" id="SM00267">
    <property type="entry name" value="GGDEF"/>
    <property type="match status" value="1"/>
</dbReference>
<dbReference type="Gene3D" id="3.20.20.450">
    <property type="entry name" value="EAL domain"/>
    <property type="match status" value="1"/>
</dbReference>
<dbReference type="PANTHER" id="PTHR33121">
    <property type="entry name" value="CYCLIC DI-GMP PHOSPHODIESTERASE PDEF"/>
    <property type="match status" value="1"/>
</dbReference>
<sequence>MNQSKLVSDRSSYKIEYSTEEMYAFKGRLYEEVLPQEIVIKLKQAILSESSFTVGNDLILFIPSKSCSGVLILFDAYPNIVRPELIQSFTSNIASDLDNSLLLKQVSDIAYLDGLTNLPNRTKFIETLDKIGDLGPCGEVVALVDIEHFSDINDGLGQDSGNYLLQSVAERLCSQLDKNVTVYRVAADVFGLIGSSNSLESEKILASFDLPLKAGEHLIPINARVGITKNPDRKISGLAIIKQTNIALNRAKKDVQNRANYYAAEMEDETAWRLEMIRKLTDDFYDQKLQVWYQPQLDLQKNKIIGAEALLRWPNGTGGFHSPLTFIPLAEYTGLIVDIGSWVLEQACIQVNRMTEQGFKDHRIAVNVSMPQFKNTMFVETVASVTQKYHVDPKNIELEITESVVMDDTTVVITALEKLRQLGYTVAIDDFGTGFSSLSYLHKLPINRLKVDREFIKDIGFGGDGILAESIINLGQKLGLEVIAEGIETEEQQEFVKRLGCHESQGYYHAKPMPADELEVFLREFNSKHN</sequence>
<dbReference type="InterPro" id="IPR050706">
    <property type="entry name" value="Cyclic-di-GMP_PDE-like"/>
</dbReference>
<dbReference type="Pfam" id="PF00990">
    <property type="entry name" value="GGDEF"/>
    <property type="match status" value="1"/>
</dbReference>